<organism evidence="1 2">
    <name type="scientific">Pseudomonas anguilliseptica</name>
    <dbReference type="NCBI Taxonomy" id="53406"/>
    <lineage>
        <taxon>Bacteria</taxon>
        <taxon>Pseudomonadati</taxon>
        <taxon>Pseudomonadota</taxon>
        <taxon>Gammaproteobacteria</taxon>
        <taxon>Pseudomonadales</taxon>
        <taxon>Pseudomonadaceae</taxon>
        <taxon>Pseudomonas</taxon>
    </lineage>
</organism>
<dbReference type="Proteomes" id="UP000242849">
    <property type="component" value="Unassembled WGS sequence"/>
</dbReference>
<proteinExistence type="predicted"/>
<dbReference type="AlphaFoldDB" id="A0A1H5F7I9"/>
<dbReference type="EMBL" id="FNSC01000001">
    <property type="protein sequence ID" value="SED99253.1"/>
    <property type="molecule type" value="Genomic_DNA"/>
</dbReference>
<evidence type="ECO:0000313" key="2">
    <source>
        <dbReference type="Proteomes" id="UP000242849"/>
    </source>
</evidence>
<reference evidence="2" key="1">
    <citation type="submission" date="2016-10" db="EMBL/GenBank/DDBJ databases">
        <authorList>
            <person name="Varghese N."/>
            <person name="Submissions S."/>
        </authorList>
    </citation>
    <scope>NUCLEOTIDE SEQUENCE [LARGE SCALE GENOMIC DNA]</scope>
    <source>
        <strain evidence="2">DSM 12111</strain>
    </source>
</reference>
<name>A0A1H5F7I9_PSEAG</name>
<evidence type="ECO:0000313" key="1">
    <source>
        <dbReference type="EMBL" id="SED99253.1"/>
    </source>
</evidence>
<gene>
    <name evidence="1" type="ORF">SAMN05421553_3797</name>
</gene>
<sequence length="200" mass="21484">MAPEVELTIVRGKTLELAFQYADEELLYRPITSMPSKAPVRLGSATHGIPDGWPVRIESVSSPAELNTPEGESIAAKRVDADTIELNSENGSTWRSLSAGGVLVFNTPVELAGWQARAAVRDRVGGTLQFTWDSNALNTPDALITVDLAAHAFVLHMSADQAAALTWSKGVWELEAIDPTGRVYQVIGVSKVMVSSEVVI</sequence>
<keyword evidence="2" id="KW-1185">Reference proteome</keyword>
<dbReference type="STRING" id="53406.SAMN05421553_3797"/>
<protein>
    <submittedName>
        <fullName evidence="1">Uncharacterized protein</fullName>
    </submittedName>
</protein>
<dbReference type="OrthoDB" id="7018784at2"/>
<accession>A0A1H5F7I9</accession>